<gene>
    <name evidence="1" type="ORF">BWQ96_08060</name>
</gene>
<dbReference type="EMBL" id="NBIV01000172">
    <property type="protein sequence ID" value="PXF42232.1"/>
    <property type="molecule type" value="Genomic_DNA"/>
</dbReference>
<reference evidence="1 2" key="1">
    <citation type="journal article" date="2018" name="Mol. Biol. Evol.">
        <title>Analysis of the draft genome of the red seaweed Gracilariopsis chorda provides insights into genome size evolution in Rhodophyta.</title>
        <authorList>
            <person name="Lee J."/>
            <person name="Yang E.C."/>
            <person name="Graf L."/>
            <person name="Yang J.H."/>
            <person name="Qiu H."/>
            <person name="Zel Zion U."/>
            <person name="Chan C.X."/>
            <person name="Stephens T.G."/>
            <person name="Weber A.P.M."/>
            <person name="Boo G.H."/>
            <person name="Boo S.M."/>
            <person name="Kim K.M."/>
            <person name="Shin Y."/>
            <person name="Jung M."/>
            <person name="Lee S.J."/>
            <person name="Yim H.S."/>
            <person name="Lee J.H."/>
            <person name="Bhattacharya D."/>
            <person name="Yoon H.S."/>
        </authorList>
    </citation>
    <scope>NUCLEOTIDE SEQUENCE [LARGE SCALE GENOMIC DNA]</scope>
    <source>
        <strain evidence="1 2">SKKU-2015</strain>
        <tissue evidence="1">Whole body</tissue>
    </source>
</reference>
<protein>
    <submittedName>
        <fullName evidence="1">Uncharacterized protein</fullName>
    </submittedName>
</protein>
<name>A0A2V3IJI2_9FLOR</name>
<sequence>MEVVVRAGLLSTIPDYGQVKEAANAIIEKDKQFAAFGHCYHALSLFGSGTNNSKTKIEAVKELDKAVFLLKRLSDQLLGQSQVVSSINNITDEKGLGTDTLAFEKSNSNMQSLLQIQISAAEKITGRAFKEDDFDTSAINRDATKKVFDY</sequence>
<evidence type="ECO:0000313" key="1">
    <source>
        <dbReference type="EMBL" id="PXF42232.1"/>
    </source>
</evidence>
<keyword evidence="2" id="KW-1185">Reference proteome</keyword>
<comment type="caution">
    <text evidence="1">The sequence shown here is derived from an EMBL/GenBank/DDBJ whole genome shotgun (WGS) entry which is preliminary data.</text>
</comment>
<dbReference type="Proteomes" id="UP000247409">
    <property type="component" value="Unassembled WGS sequence"/>
</dbReference>
<organism evidence="1 2">
    <name type="scientific">Gracilariopsis chorda</name>
    <dbReference type="NCBI Taxonomy" id="448386"/>
    <lineage>
        <taxon>Eukaryota</taxon>
        <taxon>Rhodophyta</taxon>
        <taxon>Florideophyceae</taxon>
        <taxon>Rhodymeniophycidae</taxon>
        <taxon>Gracilariales</taxon>
        <taxon>Gracilariaceae</taxon>
        <taxon>Gracilariopsis</taxon>
    </lineage>
</organism>
<dbReference type="AlphaFoldDB" id="A0A2V3IJI2"/>
<proteinExistence type="predicted"/>
<accession>A0A2V3IJI2</accession>
<evidence type="ECO:0000313" key="2">
    <source>
        <dbReference type="Proteomes" id="UP000247409"/>
    </source>
</evidence>